<dbReference type="PANTHER" id="PTHR44757">
    <property type="entry name" value="DIGUANYLATE CYCLASE DGCP"/>
    <property type="match status" value="1"/>
</dbReference>
<dbReference type="SUPFAM" id="SSF141868">
    <property type="entry name" value="EAL domain-like"/>
    <property type="match status" value="1"/>
</dbReference>
<feature type="domain" description="GGDEF" evidence="4">
    <location>
        <begin position="416"/>
        <end position="549"/>
    </location>
</feature>
<protein>
    <submittedName>
        <fullName evidence="5">Diguanylate cyclase (GGDEF)-like protein/PAS domain S-box-containing protein</fullName>
    </submittedName>
</protein>
<dbReference type="PANTHER" id="PTHR44757:SF2">
    <property type="entry name" value="BIOFILM ARCHITECTURE MAINTENANCE PROTEIN MBAA"/>
    <property type="match status" value="1"/>
</dbReference>
<dbReference type="SMART" id="SM00091">
    <property type="entry name" value="PAS"/>
    <property type="match status" value="3"/>
</dbReference>
<dbReference type="InterPro" id="IPR001610">
    <property type="entry name" value="PAC"/>
</dbReference>
<dbReference type="InterPro" id="IPR000160">
    <property type="entry name" value="GGDEF_dom"/>
</dbReference>
<dbReference type="EMBL" id="JAVDWH010000001">
    <property type="protein sequence ID" value="MDR7086647.1"/>
    <property type="molecule type" value="Genomic_DNA"/>
</dbReference>
<feature type="domain" description="PAS" evidence="1">
    <location>
        <begin position="263"/>
        <end position="307"/>
    </location>
</feature>
<dbReference type="PROSITE" id="PS50112">
    <property type="entry name" value="PAS"/>
    <property type="match status" value="3"/>
</dbReference>
<dbReference type="Pfam" id="PF13426">
    <property type="entry name" value="PAS_9"/>
    <property type="match status" value="1"/>
</dbReference>
<dbReference type="PROSITE" id="PS50113">
    <property type="entry name" value="PAC"/>
    <property type="match status" value="2"/>
</dbReference>
<dbReference type="PIRSF" id="PIRSF005925">
    <property type="entry name" value="Dos"/>
    <property type="match status" value="1"/>
</dbReference>
<feature type="domain" description="PAC" evidence="2">
    <location>
        <begin position="332"/>
        <end position="384"/>
    </location>
</feature>
<dbReference type="SUPFAM" id="SSF55073">
    <property type="entry name" value="Nucleotide cyclase"/>
    <property type="match status" value="1"/>
</dbReference>
<dbReference type="CDD" id="cd01948">
    <property type="entry name" value="EAL"/>
    <property type="match status" value="1"/>
</dbReference>
<dbReference type="InterPro" id="IPR052155">
    <property type="entry name" value="Biofilm_reg_signaling"/>
</dbReference>
<dbReference type="InterPro" id="IPR000700">
    <property type="entry name" value="PAS-assoc_C"/>
</dbReference>
<dbReference type="Pfam" id="PF00989">
    <property type="entry name" value="PAS"/>
    <property type="match status" value="2"/>
</dbReference>
<dbReference type="InterPro" id="IPR043128">
    <property type="entry name" value="Rev_trsase/Diguanyl_cyclase"/>
</dbReference>
<dbReference type="Pfam" id="PF00563">
    <property type="entry name" value="EAL"/>
    <property type="match status" value="1"/>
</dbReference>
<dbReference type="SUPFAM" id="SSF55785">
    <property type="entry name" value="PYP-like sensor domain (PAS domain)"/>
    <property type="match status" value="3"/>
</dbReference>
<organism evidence="5 6">
    <name type="scientific">Aeromicrobium panaciterrae</name>
    <dbReference type="NCBI Taxonomy" id="363861"/>
    <lineage>
        <taxon>Bacteria</taxon>
        <taxon>Bacillati</taxon>
        <taxon>Actinomycetota</taxon>
        <taxon>Actinomycetes</taxon>
        <taxon>Propionibacteriales</taxon>
        <taxon>Nocardioidaceae</taxon>
        <taxon>Aeromicrobium</taxon>
    </lineage>
</organism>
<dbReference type="NCBIfam" id="TIGR00254">
    <property type="entry name" value="GGDEF"/>
    <property type="match status" value="1"/>
</dbReference>
<reference evidence="5 6" key="1">
    <citation type="submission" date="2023-07" db="EMBL/GenBank/DDBJ databases">
        <title>Sorghum-associated microbial communities from plants grown in Nebraska, USA.</title>
        <authorList>
            <person name="Schachtman D."/>
        </authorList>
    </citation>
    <scope>NUCLEOTIDE SEQUENCE [LARGE SCALE GENOMIC DNA]</scope>
    <source>
        <strain evidence="5 6">BE248</strain>
    </source>
</reference>
<evidence type="ECO:0000313" key="6">
    <source>
        <dbReference type="Proteomes" id="UP001257739"/>
    </source>
</evidence>
<dbReference type="Gene3D" id="3.30.70.270">
    <property type="match status" value="1"/>
</dbReference>
<gene>
    <name evidence="5" type="ORF">J2X11_001486</name>
</gene>
<dbReference type="RefSeq" id="WP_309968897.1">
    <property type="nucleotide sequence ID" value="NZ_JAVDWH010000001.1"/>
</dbReference>
<dbReference type="SMART" id="SM00052">
    <property type="entry name" value="EAL"/>
    <property type="match status" value="1"/>
</dbReference>
<feature type="domain" description="PAS" evidence="1">
    <location>
        <begin position="133"/>
        <end position="184"/>
    </location>
</feature>
<evidence type="ECO:0000259" key="2">
    <source>
        <dbReference type="PROSITE" id="PS50113"/>
    </source>
</evidence>
<dbReference type="Gene3D" id="3.20.20.450">
    <property type="entry name" value="EAL domain"/>
    <property type="match status" value="1"/>
</dbReference>
<feature type="domain" description="EAL" evidence="3">
    <location>
        <begin position="558"/>
        <end position="809"/>
    </location>
</feature>
<feature type="domain" description="PAC" evidence="2">
    <location>
        <begin position="89"/>
        <end position="139"/>
    </location>
</feature>
<dbReference type="PROSITE" id="PS50887">
    <property type="entry name" value="GGDEF"/>
    <property type="match status" value="1"/>
</dbReference>
<evidence type="ECO:0000259" key="1">
    <source>
        <dbReference type="PROSITE" id="PS50112"/>
    </source>
</evidence>
<dbReference type="InterPro" id="IPR035919">
    <property type="entry name" value="EAL_sf"/>
</dbReference>
<dbReference type="InterPro" id="IPR035965">
    <property type="entry name" value="PAS-like_dom_sf"/>
</dbReference>
<dbReference type="Gene3D" id="3.30.450.20">
    <property type="entry name" value="PAS domain"/>
    <property type="match status" value="3"/>
</dbReference>
<dbReference type="SMART" id="SM00086">
    <property type="entry name" value="PAC"/>
    <property type="match status" value="3"/>
</dbReference>
<dbReference type="InterPro" id="IPR029787">
    <property type="entry name" value="Nucleotide_cyclase"/>
</dbReference>
<dbReference type="PROSITE" id="PS50883">
    <property type="entry name" value="EAL"/>
    <property type="match status" value="1"/>
</dbReference>
<feature type="domain" description="PAS" evidence="1">
    <location>
        <begin position="12"/>
        <end position="65"/>
    </location>
</feature>
<dbReference type="NCBIfam" id="TIGR00229">
    <property type="entry name" value="sensory_box"/>
    <property type="match status" value="3"/>
</dbReference>
<proteinExistence type="predicted"/>
<dbReference type="InterPro" id="IPR000014">
    <property type="entry name" value="PAS"/>
</dbReference>
<dbReference type="InterPro" id="IPR013767">
    <property type="entry name" value="PAS_fold"/>
</dbReference>
<comment type="caution">
    <text evidence="5">The sequence shown here is derived from an EMBL/GenBank/DDBJ whole genome shotgun (WGS) entry which is preliminary data.</text>
</comment>
<dbReference type="CDD" id="cd01949">
    <property type="entry name" value="GGDEF"/>
    <property type="match status" value="1"/>
</dbReference>
<dbReference type="Pfam" id="PF00990">
    <property type="entry name" value="GGDEF"/>
    <property type="match status" value="1"/>
</dbReference>
<dbReference type="Proteomes" id="UP001257739">
    <property type="component" value="Unassembled WGS sequence"/>
</dbReference>
<dbReference type="InterPro" id="IPR001633">
    <property type="entry name" value="EAL_dom"/>
</dbReference>
<sequence length="809" mass="90338">MGKSQMLGGDDEGRVLRQIIEATPNAMVMVNEFGLITLVNSQTEHQFGYSREELLSMTVDRLIPDRFRPRHKGFREGFFDNPDTRSMGAGRDLFGLHSDGREFPIEIGLNPVIIDDRPQVLASIIDITERKRAEERLLHVVEAAPNAMIMVNSLGHIVLVNTQTERSFGYSRDELLSMNIEDLIPTRFKAKHDGYRMGYFHNPDRREMGAGRELFGRRKDGSEIPVEIGLNPIQVLDEQHVLASVIDITERLVVQATESAERADRLRRSILDSLPFSIIATDSNGLIVTANPAAERLLHAERNELVGSRISEIRDGRLDQVPLLAVRTHGVDEREVEYHRRDGVDVPVNEAISLIVDEVGEVTGYLAVAYDITQRKEAEAFIRHMAHYDFLTDLPNRTMLFTRLDAELERAAREKTGLAVIMLDLDHFKRVNDSLGHHIGDELLLQMAARLRSEVRTNDLVSRFGGDEFVLVFTDVQSAEELTERITALLELIPEPLICNGHELIVSASLGGSLFPQNGSDSTTLIKHADTAMYHAKSAARNSFQWFRDSMLDETNDKLVMAAALRHALDRGEITVAYQPEINLTSGEVVGLEALARWNDIDGSEIPPDRFIPVAEDNGLIIRLGEHILRTACADAMRISESLGRPMRLAVNVSPRQLRDKEWLTVLKRALADSGLSGNQLELEITEGIFMEDPRTVVEMLNTVRALGVAIVVDDFGTGFSSLAYLTRFPIDKIKIDRSFIHDLVDSSADAAIVDTIIVMAHTLGMTVVAEGVETEQQEIYLRAKGCDQAQGFRYSRAVPVEQFAAAIS</sequence>
<name>A0ABU1UNA8_9ACTN</name>
<dbReference type="SMART" id="SM00267">
    <property type="entry name" value="GGDEF"/>
    <property type="match status" value="1"/>
</dbReference>
<keyword evidence="6" id="KW-1185">Reference proteome</keyword>
<evidence type="ECO:0000259" key="3">
    <source>
        <dbReference type="PROSITE" id="PS50883"/>
    </source>
</evidence>
<dbReference type="CDD" id="cd00130">
    <property type="entry name" value="PAS"/>
    <property type="match status" value="3"/>
</dbReference>
<evidence type="ECO:0000259" key="4">
    <source>
        <dbReference type="PROSITE" id="PS50887"/>
    </source>
</evidence>
<evidence type="ECO:0000313" key="5">
    <source>
        <dbReference type="EMBL" id="MDR7086647.1"/>
    </source>
</evidence>
<dbReference type="InterPro" id="IPR012226">
    <property type="entry name" value="Diguanyl_cyclase/Pdiesterase"/>
</dbReference>
<accession>A0ABU1UNA8</accession>